<reference evidence="2" key="2">
    <citation type="submission" date="2018-05" db="EMBL/GenBank/DDBJ databases">
        <title>OgluRS3 (Oryza glumaepatula Reference Sequence Version 3).</title>
        <authorList>
            <person name="Zhang J."/>
            <person name="Kudrna D."/>
            <person name="Lee S."/>
            <person name="Talag J."/>
            <person name="Welchert J."/>
            <person name="Wing R.A."/>
        </authorList>
    </citation>
    <scope>NUCLEOTIDE SEQUENCE [LARGE SCALE GENOMIC DNA]</scope>
</reference>
<dbReference type="Gramene" id="OGLUM04G20560.1">
    <property type="protein sequence ID" value="OGLUM04G20560.1"/>
    <property type="gene ID" value="OGLUM04G20560"/>
</dbReference>
<protein>
    <submittedName>
        <fullName evidence="2">Uncharacterized protein</fullName>
    </submittedName>
</protein>
<dbReference type="Proteomes" id="UP000026961">
    <property type="component" value="Chromosome 4"/>
</dbReference>
<proteinExistence type="predicted"/>
<evidence type="ECO:0000256" key="1">
    <source>
        <dbReference type="SAM" id="MobiDB-lite"/>
    </source>
</evidence>
<organism evidence="2">
    <name type="scientific">Oryza glumipatula</name>
    <dbReference type="NCBI Taxonomy" id="40148"/>
    <lineage>
        <taxon>Eukaryota</taxon>
        <taxon>Viridiplantae</taxon>
        <taxon>Streptophyta</taxon>
        <taxon>Embryophyta</taxon>
        <taxon>Tracheophyta</taxon>
        <taxon>Spermatophyta</taxon>
        <taxon>Magnoliopsida</taxon>
        <taxon>Liliopsida</taxon>
        <taxon>Poales</taxon>
        <taxon>Poaceae</taxon>
        <taxon>BOP clade</taxon>
        <taxon>Oryzoideae</taxon>
        <taxon>Oryzeae</taxon>
        <taxon>Oryzinae</taxon>
        <taxon>Oryza</taxon>
    </lineage>
</organism>
<evidence type="ECO:0000313" key="3">
    <source>
        <dbReference type="Proteomes" id="UP000026961"/>
    </source>
</evidence>
<feature type="compositionally biased region" description="Basic and acidic residues" evidence="1">
    <location>
        <begin position="16"/>
        <end position="28"/>
    </location>
</feature>
<feature type="region of interest" description="Disordered" evidence="1">
    <location>
        <begin position="1"/>
        <end position="28"/>
    </location>
</feature>
<dbReference type="EnsemblPlants" id="OGLUM04G20560.1">
    <property type="protein sequence ID" value="OGLUM04G20560.1"/>
    <property type="gene ID" value="OGLUM04G20560"/>
</dbReference>
<name>A0A0D9ZNU3_9ORYZ</name>
<feature type="compositionally biased region" description="Polar residues" evidence="1">
    <location>
        <begin position="1"/>
        <end position="10"/>
    </location>
</feature>
<dbReference type="HOGENOM" id="CLU_2609931_0_0_1"/>
<sequence>MSKIQETQASGDGAGEDERWRDGGRRDVLGQRNGVARIFSFDLGMQRKVEGDGFSRQKSMYNCAGTFVSSLFSHRRVAV</sequence>
<dbReference type="AlphaFoldDB" id="A0A0D9ZNU3"/>
<reference evidence="2" key="1">
    <citation type="submission" date="2015-04" db="UniProtKB">
        <authorList>
            <consortium name="EnsemblPlants"/>
        </authorList>
    </citation>
    <scope>IDENTIFICATION</scope>
</reference>
<accession>A0A0D9ZNU3</accession>
<keyword evidence="3" id="KW-1185">Reference proteome</keyword>
<evidence type="ECO:0000313" key="2">
    <source>
        <dbReference type="EnsemblPlants" id="OGLUM04G20560.1"/>
    </source>
</evidence>